<comment type="subcellular location">
    <subcellularLocation>
        <location evidence="1 5">Cell membrane</location>
        <topology evidence="1 5">Multi-pass membrane protein</topology>
    </subcellularLocation>
</comment>
<dbReference type="PROSITE" id="PS50928">
    <property type="entry name" value="ABC_TM1"/>
    <property type="match status" value="2"/>
</dbReference>
<dbReference type="GO" id="GO:0005886">
    <property type="term" value="C:plasma membrane"/>
    <property type="evidence" value="ECO:0007669"/>
    <property type="project" value="UniProtKB-SubCell"/>
</dbReference>
<reference evidence="7 8" key="1">
    <citation type="submission" date="2018-02" db="EMBL/GenBank/DDBJ databases">
        <title>The draft genome of Phyllobacterium myrsinacearum DSM5892.</title>
        <authorList>
            <person name="Li L."/>
            <person name="Liu L."/>
            <person name="Zhang X."/>
            <person name="Wang T."/>
        </authorList>
    </citation>
    <scope>NUCLEOTIDE SEQUENCE [LARGE SCALE GENOMIC DNA]</scope>
    <source>
        <strain evidence="7 8">DSM 5892</strain>
    </source>
</reference>
<feature type="transmembrane region" description="Helical" evidence="5">
    <location>
        <begin position="503"/>
        <end position="529"/>
    </location>
</feature>
<keyword evidence="5" id="KW-0813">Transport</keyword>
<feature type="transmembrane region" description="Helical" evidence="5">
    <location>
        <begin position="389"/>
        <end position="409"/>
    </location>
</feature>
<gene>
    <name evidence="7" type="ORF">C5750_09645</name>
</gene>
<feature type="transmembrane region" description="Helical" evidence="5">
    <location>
        <begin position="57"/>
        <end position="75"/>
    </location>
</feature>
<dbReference type="Gene3D" id="1.10.3720.10">
    <property type="entry name" value="MetI-like"/>
    <property type="match status" value="2"/>
</dbReference>
<evidence type="ECO:0000256" key="1">
    <source>
        <dbReference type="ARBA" id="ARBA00004651"/>
    </source>
</evidence>
<proteinExistence type="inferred from homology"/>
<feature type="domain" description="ABC transmembrane type-1" evidence="6">
    <location>
        <begin position="205"/>
        <end position="410"/>
    </location>
</feature>
<evidence type="ECO:0000313" key="8">
    <source>
        <dbReference type="Proteomes" id="UP000238563"/>
    </source>
</evidence>
<evidence type="ECO:0000259" key="6">
    <source>
        <dbReference type="PROSITE" id="PS50928"/>
    </source>
</evidence>
<name>A0A2S9JQZ5_9HYPH</name>
<accession>A0A2S9JQZ5</accession>
<keyword evidence="4 5" id="KW-0472">Membrane</keyword>
<feature type="transmembrane region" description="Helical" evidence="5">
    <location>
        <begin position="82"/>
        <end position="104"/>
    </location>
</feature>
<comment type="caution">
    <text evidence="7">The sequence shown here is derived from an EMBL/GenBank/DDBJ whole genome shotgun (WGS) entry which is preliminary data.</text>
</comment>
<sequence length="718" mass="76752">MNRSLQLIAMLGLAAYCLAPWYGVEYGIFERDWIDAGGLLSEAGASGLLRLVLFRDAAMAIPAAVLLFLVAIGFIKPASRLLLLFSLAATILALAAIVIDAFAGGTVIRSLGYGATIVMTMLFLSATHLWSRLGRDNRDAFVVSSIAGVCALIVLFVFYPIAQILVQAFVDRQGAFSLPGALHIAMGGDIWSVGCIAGKSRCGVAINSIILGLLTATSTTVLGLAFALLMSRTRFPGKPLLRALAVLPIITPPFVIGLALILLFGRAGFVTDIMSGLLGLEASRWLYGLWGIWLGQTLAFTPIAFLVLTGVVQGISPSLEEASQTLRADLSSTLRTVSLPLMKPGIANAFLLAFIESLADFGNPVVLGGGDNVLSTEIYFAIVGAQANMMRAAVLSLILLVLTLTVFIVQKRWLGRTNFTTITGKADNGANSMLSTGHKAIVYGLTLPWMVFTTTIYVMVFYGGVVRLWGQDHTLTFAHYREAFDIGWSDGGIWWKGAAWDSFWTTISISAIAAPLTAALGLLTAWLLVRQKFAGRSTFEFLTMLSFAVPGTVVGVSYILAFNSAPIELTGTGTILVLCFIFRNMPVGVRGGVAAMKQLDASLDEASLTLGANSFKTLRHVVLPLMRPAIVSAVAYSFIRAITSVSAVIFLVGADHNMATAYIIGLVENGSYGLAIAYSTVLIVVMLIVVTVLQLAFGKRRLRREDRVGYQPPRPVAA</sequence>
<keyword evidence="2 5" id="KW-0812">Transmembrane</keyword>
<dbReference type="InterPro" id="IPR000515">
    <property type="entry name" value="MetI-like"/>
</dbReference>
<dbReference type="PANTHER" id="PTHR43496">
    <property type="entry name" value="PROTEIN LPLB"/>
    <property type="match status" value="1"/>
</dbReference>
<dbReference type="SUPFAM" id="SSF161098">
    <property type="entry name" value="MetI-like"/>
    <property type="match status" value="2"/>
</dbReference>
<keyword evidence="3 5" id="KW-1133">Transmembrane helix</keyword>
<dbReference type="Proteomes" id="UP000238563">
    <property type="component" value="Unassembled WGS sequence"/>
</dbReference>
<evidence type="ECO:0000256" key="3">
    <source>
        <dbReference type="ARBA" id="ARBA00022989"/>
    </source>
</evidence>
<dbReference type="CDD" id="cd06261">
    <property type="entry name" value="TM_PBP2"/>
    <property type="match status" value="2"/>
</dbReference>
<dbReference type="Pfam" id="PF00528">
    <property type="entry name" value="BPD_transp_1"/>
    <property type="match status" value="2"/>
</dbReference>
<evidence type="ECO:0000256" key="4">
    <source>
        <dbReference type="ARBA" id="ARBA00023136"/>
    </source>
</evidence>
<dbReference type="OrthoDB" id="7056428at2"/>
<comment type="similarity">
    <text evidence="5">Belongs to the binding-protein-dependent transport system permease family.</text>
</comment>
<feature type="transmembrane region" description="Helical" evidence="5">
    <location>
        <begin position="7"/>
        <end position="24"/>
    </location>
</feature>
<feature type="transmembrane region" description="Helical" evidence="5">
    <location>
        <begin position="541"/>
        <end position="559"/>
    </location>
</feature>
<feature type="transmembrane region" description="Helical" evidence="5">
    <location>
        <begin position="629"/>
        <end position="652"/>
    </location>
</feature>
<dbReference type="InterPro" id="IPR035906">
    <property type="entry name" value="MetI-like_sf"/>
</dbReference>
<feature type="transmembrane region" description="Helical" evidence="5">
    <location>
        <begin position="110"/>
        <end position="129"/>
    </location>
</feature>
<dbReference type="RefSeq" id="WP_105733885.1">
    <property type="nucleotide sequence ID" value="NZ_PVBT01000002.1"/>
</dbReference>
<protein>
    <submittedName>
        <fullName evidence="7">Iron ABC transporter permease</fullName>
    </submittedName>
</protein>
<keyword evidence="8" id="KW-1185">Reference proteome</keyword>
<evidence type="ECO:0000256" key="5">
    <source>
        <dbReference type="RuleBase" id="RU363032"/>
    </source>
</evidence>
<organism evidence="7 8">
    <name type="scientific">Phyllobacterium myrsinacearum</name>
    <dbReference type="NCBI Taxonomy" id="28101"/>
    <lineage>
        <taxon>Bacteria</taxon>
        <taxon>Pseudomonadati</taxon>
        <taxon>Pseudomonadota</taxon>
        <taxon>Alphaproteobacteria</taxon>
        <taxon>Hyphomicrobiales</taxon>
        <taxon>Phyllobacteriaceae</taxon>
        <taxon>Phyllobacterium</taxon>
    </lineage>
</organism>
<dbReference type="AlphaFoldDB" id="A0A2S9JQZ5"/>
<feature type="transmembrane region" description="Helical" evidence="5">
    <location>
        <begin position="565"/>
        <end position="582"/>
    </location>
</feature>
<feature type="transmembrane region" description="Helical" evidence="5">
    <location>
        <begin position="209"/>
        <end position="229"/>
    </location>
</feature>
<dbReference type="EMBL" id="PVBT01000002">
    <property type="protein sequence ID" value="PRD55656.1"/>
    <property type="molecule type" value="Genomic_DNA"/>
</dbReference>
<dbReference type="PANTHER" id="PTHR43496:SF1">
    <property type="entry name" value="POLYGALACTURONAN_RHAMNOGALACTURONAN TRANSPORT SYSTEM PERMEASE PROTEIN YTEP"/>
    <property type="match status" value="1"/>
</dbReference>
<feature type="transmembrane region" description="Helical" evidence="5">
    <location>
        <begin position="285"/>
        <end position="312"/>
    </location>
</feature>
<feature type="transmembrane region" description="Helical" evidence="5">
    <location>
        <begin position="141"/>
        <end position="162"/>
    </location>
</feature>
<feature type="transmembrane region" description="Helical" evidence="5">
    <location>
        <begin position="241"/>
        <end position="265"/>
    </location>
</feature>
<feature type="transmembrane region" description="Helical" evidence="5">
    <location>
        <begin position="440"/>
        <end position="462"/>
    </location>
</feature>
<feature type="domain" description="ABC transmembrane type-1" evidence="6">
    <location>
        <begin position="503"/>
        <end position="693"/>
    </location>
</feature>
<evidence type="ECO:0000256" key="2">
    <source>
        <dbReference type="ARBA" id="ARBA00022692"/>
    </source>
</evidence>
<feature type="transmembrane region" description="Helical" evidence="5">
    <location>
        <begin position="672"/>
        <end position="697"/>
    </location>
</feature>
<evidence type="ECO:0000313" key="7">
    <source>
        <dbReference type="EMBL" id="PRD55656.1"/>
    </source>
</evidence>
<dbReference type="GO" id="GO:0055085">
    <property type="term" value="P:transmembrane transport"/>
    <property type="evidence" value="ECO:0007669"/>
    <property type="project" value="InterPro"/>
</dbReference>